<evidence type="ECO:0000256" key="6">
    <source>
        <dbReference type="ARBA" id="ARBA00022989"/>
    </source>
</evidence>
<dbReference type="Pfam" id="PF00005">
    <property type="entry name" value="ABC_tran"/>
    <property type="match status" value="1"/>
</dbReference>
<dbReference type="InterPro" id="IPR039421">
    <property type="entry name" value="Type_1_exporter"/>
</dbReference>
<evidence type="ECO:0000256" key="5">
    <source>
        <dbReference type="ARBA" id="ARBA00022840"/>
    </source>
</evidence>
<dbReference type="InterPro" id="IPR011527">
    <property type="entry name" value="ABC1_TM_dom"/>
</dbReference>
<dbReference type="Proteomes" id="UP000580830">
    <property type="component" value="Unassembled WGS sequence"/>
</dbReference>
<protein>
    <submittedName>
        <fullName evidence="11">ATP-binding cassette domain-containing protein</fullName>
    </submittedName>
</protein>
<feature type="transmembrane region" description="Helical" evidence="8">
    <location>
        <begin position="139"/>
        <end position="166"/>
    </location>
</feature>
<dbReference type="SMART" id="SM00382">
    <property type="entry name" value="AAA"/>
    <property type="match status" value="1"/>
</dbReference>
<evidence type="ECO:0000313" key="11">
    <source>
        <dbReference type="EMBL" id="HHW33221.1"/>
    </source>
</evidence>
<dbReference type="PROSITE" id="PS50929">
    <property type="entry name" value="ABC_TM1F"/>
    <property type="match status" value="1"/>
</dbReference>
<feature type="domain" description="ABC transmembrane type-1" evidence="10">
    <location>
        <begin position="35"/>
        <end position="315"/>
    </location>
</feature>
<dbReference type="Pfam" id="PF00664">
    <property type="entry name" value="ABC_membrane"/>
    <property type="match status" value="1"/>
</dbReference>
<evidence type="ECO:0000259" key="9">
    <source>
        <dbReference type="PROSITE" id="PS50893"/>
    </source>
</evidence>
<feature type="transmembrane region" description="Helical" evidence="8">
    <location>
        <begin position="288"/>
        <end position="306"/>
    </location>
</feature>
<dbReference type="InterPro" id="IPR017871">
    <property type="entry name" value="ABC_transporter-like_CS"/>
</dbReference>
<feature type="domain" description="ABC transporter" evidence="9">
    <location>
        <begin position="350"/>
        <end position="586"/>
    </location>
</feature>
<feature type="transmembrane region" description="Helical" evidence="8">
    <location>
        <begin position="73"/>
        <end position="97"/>
    </location>
</feature>
<dbReference type="NCBIfam" id="TIGR02204">
    <property type="entry name" value="MsbA_rel"/>
    <property type="match status" value="1"/>
</dbReference>
<evidence type="ECO:0000259" key="10">
    <source>
        <dbReference type="PROSITE" id="PS50929"/>
    </source>
</evidence>
<feature type="transmembrane region" description="Helical" evidence="8">
    <location>
        <begin position="254"/>
        <end position="276"/>
    </location>
</feature>
<dbReference type="SUPFAM" id="SSF90123">
    <property type="entry name" value="ABC transporter transmembrane region"/>
    <property type="match status" value="1"/>
</dbReference>
<dbReference type="InterPro" id="IPR003593">
    <property type="entry name" value="AAA+_ATPase"/>
</dbReference>
<sequence>MARSPSTLVDRPTTRRIGALKALWPFMRPYRLRLLAALAALLLTAGVSLVLPVAVRRIVDGFDEGAGLLDQYFLAALAIAALLAVGTALRYALVTLLGERVVADIRRAVFDRVIGLSPAFYERVMTGEIISRITTDTTLILSVIGSSVSLALRQTVVVIGGMVMLLFTSLKLTGLLLLLVPLVLVPIIVLGRRLRVLSRENQDWIANSSGAASEHLLAAQTVQAFTAEEPARQGFARVTEAAYASAERRIRIRALMTAAVIFLIFAGVVGVLWIGARDVRAGAMTVGELVQFVIYAVLVAGSAGALSEIWGELQRAAGATERLGELLATEDSLRDPAQPVPLPRPARGGIEFAGVSFHYPTRPDISALRDVTLTIRPGETVALVGPSGSGKTTVVQLIQRFWDPAEGHVAIDGIDLRAMARSDFRRAIALVPQDPVIFATTARENIRFGRPEATDAEIEAAARAANAHEFLMSLPQGYDSQVGERGVMLSGGQKQRIAIARAILRDAPILLLDEATSALDAQSERLVQDAIDAVAQGRTTIIVAHRLATVKKADRIVVLDEGRIVQQGTHDELVAHGGLYARLARLQFTDGAEAEVAVVDA</sequence>
<dbReference type="GO" id="GO:0016887">
    <property type="term" value="F:ATP hydrolysis activity"/>
    <property type="evidence" value="ECO:0007669"/>
    <property type="project" value="InterPro"/>
</dbReference>
<keyword evidence="5 11" id="KW-0067">ATP-binding</keyword>
<accession>A0A832PLP3</accession>
<dbReference type="InterPro" id="IPR011918">
    <property type="entry name" value="ABC_MsbA_ATP-bd"/>
</dbReference>
<dbReference type="PROSITE" id="PS50893">
    <property type="entry name" value="ABC_TRANSPORTER_2"/>
    <property type="match status" value="1"/>
</dbReference>
<dbReference type="AlphaFoldDB" id="A0A832PLP3"/>
<dbReference type="PROSITE" id="PS00211">
    <property type="entry name" value="ABC_TRANSPORTER_1"/>
    <property type="match status" value="1"/>
</dbReference>
<keyword evidence="3 8" id="KW-0812">Transmembrane</keyword>
<dbReference type="InterPro" id="IPR027417">
    <property type="entry name" value="P-loop_NTPase"/>
</dbReference>
<evidence type="ECO:0000256" key="7">
    <source>
        <dbReference type="ARBA" id="ARBA00023136"/>
    </source>
</evidence>
<proteinExistence type="inferred from homology"/>
<comment type="similarity">
    <text evidence="2">Belongs to the ABC transporter superfamily. ABCB family. Multidrug resistance exporter (TC 3.A.1.201) subfamily.</text>
</comment>
<dbReference type="CDD" id="cd18575">
    <property type="entry name" value="ABC_6TM_bac_exporter_ABCB8_10_like"/>
    <property type="match status" value="1"/>
</dbReference>
<evidence type="ECO:0000256" key="4">
    <source>
        <dbReference type="ARBA" id="ARBA00022741"/>
    </source>
</evidence>
<dbReference type="PANTHER" id="PTHR43394:SF1">
    <property type="entry name" value="ATP-BINDING CASSETTE SUB-FAMILY B MEMBER 10, MITOCHONDRIAL"/>
    <property type="match status" value="1"/>
</dbReference>
<organism evidence="11 12">
    <name type="scientific">Paracoccus solventivorans</name>
    <dbReference type="NCBI Taxonomy" id="53463"/>
    <lineage>
        <taxon>Bacteria</taxon>
        <taxon>Pseudomonadati</taxon>
        <taxon>Pseudomonadota</taxon>
        <taxon>Alphaproteobacteria</taxon>
        <taxon>Rhodobacterales</taxon>
        <taxon>Paracoccaceae</taxon>
        <taxon>Paracoccus</taxon>
    </lineage>
</organism>
<dbReference type="GO" id="GO:0090374">
    <property type="term" value="P:oligopeptide export from mitochondrion"/>
    <property type="evidence" value="ECO:0007669"/>
    <property type="project" value="TreeGrafter"/>
</dbReference>
<evidence type="ECO:0000256" key="2">
    <source>
        <dbReference type="ARBA" id="ARBA00007577"/>
    </source>
</evidence>
<comment type="caution">
    <text evidence="11">The sequence shown here is derived from an EMBL/GenBank/DDBJ whole genome shotgun (WGS) entry which is preliminary data.</text>
</comment>
<dbReference type="Gene3D" id="3.40.50.300">
    <property type="entry name" value="P-loop containing nucleotide triphosphate hydrolases"/>
    <property type="match status" value="1"/>
</dbReference>
<keyword evidence="7 8" id="KW-0472">Membrane</keyword>
<comment type="subcellular location">
    <subcellularLocation>
        <location evidence="1">Cell membrane</location>
        <topology evidence="1">Multi-pass membrane protein</topology>
    </subcellularLocation>
</comment>
<evidence type="ECO:0000256" key="3">
    <source>
        <dbReference type="ARBA" id="ARBA00022692"/>
    </source>
</evidence>
<dbReference type="EMBL" id="DULP01000056">
    <property type="protein sequence ID" value="HHW33221.1"/>
    <property type="molecule type" value="Genomic_DNA"/>
</dbReference>
<dbReference type="SUPFAM" id="SSF52540">
    <property type="entry name" value="P-loop containing nucleoside triphosphate hydrolases"/>
    <property type="match status" value="1"/>
</dbReference>
<evidence type="ECO:0000256" key="8">
    <source>
        <dbReference type="SAM" id="Phobius"/>
    </source>
</evidence>
<dbReference type="GO" id="GO:0015421">
    <property type="term" value="F:ABC-type oligopeptide transporter activity"/>
    <property type="evidence" value="ECO:0007669"/>
    <property type="project" value="TreeGrafter"/>
</dbReference>
<dbReference type="PANTHER" id="PTHR43394">
    <property type="entry name" value="ATP-DEPENDENT PERMEASE MDL1, MITOCHONDRIAL"/>
    <property type="match status" value="1"/>
</dbReference>
<dbReference type="InterPro" id="IPR036640">
    <property type="entry name" value="ABC1_TM_sf"/>
</dbReference>
<evidence type="ECO:0000256" key="1">
    <source>
        <dbReference type="ARBA" id="ARBA00004651"/>
    </source>
</evidence>
<dbReference type="Gene3D" id="1.20.1560.10">
    <property type="entry name" value="ABC transporter type 1, transmembrane domain"/>
    <property type="match status" value="1"/>
</dbReference>
<name>A0A832PLP3_9RHOB</name>
<dbReference type="CDD" id="cd03249">
    <property type="entry name" value="ABC_MTABC3_MDL1_MDL2"/>
    <property type="match status" value="1"/>
</dbReference>
<keyword evidence="6 8" id="KW-1133">Transmembrane helix</keyword>
<feature type="transmembrane region" description="Helical" evidence="8">
    <location>
        <begin position="172"/>
        <end position="191"/>
    </location>
</feature>
<dbReference type="GO" id="GO:0005524">
    <property type="term" value="F:ATP binding"/>
    <property type="evidence" value="ECO:0007669"/>
    <property type="project" value="UniProtKB-KW"/>
</dbReference>
<keyword evidence="4" id="KW-0547">Nucleotide-binding</keyword>
<evidence type="ECO:0000313" key="12">
    <source>
        <dbReference type="Proteomes" id="UP000580830"/>
    </source>
</evidence>
<dbReference type="InterPro" id="IPR003439">
    <property type="entry name" value="ABC_transporter-like_ATP-bd"/>
</dbReference>
<gene>
    <name evidence="11" type="ORF">GXX24_03650</name>
</gene>
<dbReference type="FunFam" id="3.40.50.300:FF:000251">
    <property type="entry name" value="ABC transporter B family member 19"/>
    <property type="match status" value="1"/>
</dbReference>
<reference evidence="11 12" key="1">
    <citation type="journal article" date="2020" name="Biotechnol. Biofuels">
        <title>New insights from the biogas microbiome by comprehensive genome-resolved metagenomics of nearly 1600 species originating from multiple anaerobic digesters.</title>
        <authorList>
            <person name="Campanaro S."/>
            <person name="Treu L."/>
            <person name="Rodriguez-R L.M."/>
            <person name="Kovalovszki A."/>
            <person name="Ziels R.M."/>
            <person name="Maus I."/>
            <person name="Zhu X."/>
            <person name="Kougias P.G."/>
            <person name="Basile A."/>
            <person name="Luo G."/>
            <person name="Schluter A."/>
            <person name="Konstantinidis K.T."/>
            <person name="Angelidaki I."/>
        </authorList>
    </citation>
    <scope>NUCLEOTIDE SEQUENCE [LARGE SCALE GENOMIC DNA]</scope>
    <source>
        <strain evidence="11">AS04akNAM_125</strain>
    </source>
</reference>
<dbReference type="GO" id="GO:0005886">
    <property type="term" value="C:plasma membrane"/>
    <property type="evidence" value="ECO:0007669"/>
    <property type="project" value="UniProtKB-SubCell"/>
</dbReference>